<name>A0A150LQD6_9BACL</name>
<evidence type="ECO:0000313" key="2">
    <source>
        <dbReference type="Proteomes" id="UP000075455"/>
    </source>
</evidence>
<comment type="caution">
    <text evidence="1">The sequence shown here is derived from an EMBL/GenBank/DDBJ whole genome shotgun (WGS) entry which is preliminary data.</text>
</comment>
<dbReference type="EMBL" id="LQYS01000045">
    <property type="protein sequence ID" value="KYD14259.1"/>
    <property type="molecule type" value="Genomic_DNA"/>
</dbReference>
<accession>A0A150LQD6</accession>
<proteinExistence type="predicted"/>
<dbReference type="Proteomes" id="UP000075455">
    <property type="component" value="Unassembled WGS sequence"/>
</dbReference>
<evidence type="ECO:0000313" key="1">
    <source>
        <dbReference type="EMBL" id="KYD14259.1"/>
    </source>
</evidence>
<dbReference type="AlphaFoldDB" id="A0A150LQD6"/>
<organism evidence="1 2">
    <name type="scientific">Saccharococcus caldoxylosilyticus</name>
    <dbReference type="NCBI Taxonomy" id="81408"/>
    <lineage>
        <taxon>Bacteria</taxon>
        <taxon>Bacillati</taxon>
        <taxon>Bacillota</taxon>
        <taxon>Bacilli</taxon>
        <taxon>Bacillales</taxon>
        <taxon>Anoxybacillaceae</taxon>
        <taxon>Saccharococcus</taxon>
    </lineage>
</organism>
<protein>
    <submittedName>
        <fullName evidence="1">Uncharacterized protein</fullName>
    </submittedName>
</protein>
<gene>
    <name evidence="1" type="ORF">B4119_1424</name>
</gene>
<reference evidence="1 2" key="1">
    <citation type="submission" date="2016-01" db="EMBL/GenBank/DDBJ databases">
        <title>Draft Genome Sequences of Seven Thermophilic Sporeformers Isolated from Foods.</title>
        <authorList>
            <person name="Berendsen E.M."/>
            <person name="Wells-Bennik M.H."/>
            <person name="Krawcyk A.O."/>
            <person name="De Jong A."/>
            <person name="Holsappel S."/>
            <person name="Eijlander R.T."/>
            <person name="Kuipers O.P."/>
        </authorList>
    </citation>
    <scope>NUCLEOTIDE SEQUENCE [LARGE SCALE GENOMIC DNA]</scope>
    <source>
        <strain evidence="1 2">B4119</strain>
    </source>
</reference>
<dbReference type="STRING" id="81408.B4119_1424"/>
<sequence length="69" mass="8103">MGDDSAFLFFNHHLWNTFSVKMRAFGVAIFIPGGEQALLMELFRENNGFMNGYFHAWVGSKIYLWMFFV</sequence>